<feature type="transmembrane region" description="Helical" evidence="10">
    <location>
        <begin position="1189"/>
        <end position="1207"/>
    </location>
</feature>
<keyword evidence="13" id="KW-1185">Reference proteome</keyword>
<dbReference type="InterPro" id="IPR013581">
    <property type="entry name" value="PDR_assoc"/>
</dbReference>
<evidence type="ECO:0000256" key="10">
    <source>
        <dbReference type="SAM" id="Phobius"/>
    </source>
</evidence>
<proteinExistence type="inferred from homology"/>
<feature type="transmembrane region" description="Helical" evidence="10">
    <location>
        <begin position="542"/>
        <end position="559"/>
    </location>
</feature>
<dbReference type="Proteomes" id="UP000075714">
    <property type="component" value="Unassembled WGS sequence"/>
</dbReference>
<evidence type="ECO:0000256" key="1">
    <source>
        <dbReference type="ARBA" id="ARBA00004141"/>
    </source>
</evidence>
<feature type="transmembrane region" description="Helical" evidence="10">
    <location>
        <begin position="1219"/>
        <end position="1242"/>
    </location>
</feature>
<protein>
    <recommendedName>
        <fullName evidence="11">ABC transporter domain-containing protein</fullName>
    </recommendedName>
</protein>
<feature type="transmembrane region" description="Helical" evidence="10">
    <location>
        <begin position="1302"/>
        <end position="1321"/>
    </location>
</feature>
<dbReference type="InterPro" id="IPR003593">
    <property type="entry name" value="AAA+_ATPase"/>
</dbReference>
<evidence type="ECO:0000256" key="6">
    <source>
        <dbReference type="ARBA" id="ARBA00022840"/>
    </source>
</evidence>
<keyword evidence="5" id="KW-0547">Nucleotide-binding</keyword>
<feature type="domain" description="ABC transporter" evidence="11">
    <location>
        <begin position="84"/>
        <end position="349"/>
    </location>
</feature>
<dbReference type="InterPro" id="IPR003439">
    <property type="entry name" value="ABC_transporter-like_ATP-bd"/>
</dbReference>
<comment type="similarity">
    <text evidence="2">Belongs to the ABC transporter superfamily. ABCG family. PDR (TC 3.A.1.205) subfamily.</text>
</comment>
<dbReference type="Pfam" id="PF01061">
    <property type="entry name" value="ABC2_membrane"/>
    <property type="match status" value="2"/>
</dbReference>
<dbReference type="PANTHER" id="PTHR19241">
    <property type="entry name" value="ATP-BINDING CASSETTE TRANSPORTER"/>
    <property type="match status" value="1"/>
</dbReference>
<evidence type="ECO:0000256" key="4">
    <source>
        <dbReference type="ARBA" id="ARBA00022692"/>
    </source>
</evidence>
<dbReference type="GO" id="GO:0016020">
    <property type="term" value="C:membrane"/>
    <property type="evidence" value="ECO:0007669"/>
    <property type="project" value="UniProtKB-SubCell"/>
</dbReference>
<keyword evidence="4 10" id="KW-0812">Transmembrane</keyword>
<evidence type="ECO:0000256" key="7">
    <source>
        <dbReference type="ARBA" id="ARBA00022989"/>
    </source>
</evidence>
<evidence type="ECO:0000259" key="11">
    <source>
        <dbReference type="PROSITE" id="PS50893"/>
    </source>
</evidence>
<reference evidence="13" key="1">
    <citation type="journal article" date="2016" name="Nat. Commun.">
        <title>The Gonium pectorale genome demonstrates co-option of cell cycle regulation during the evolution of multicellularity.</title>
        <authorList>
            <person name="Hanschen E.R."/>
            <person name="Marriage T.N."/>
            <person name="Ferris P.J."/>
            <person name="Hamaji T."/>
            <person name="Toyoda A."/>
            <person name="Fujiyama A."/>
            <person name="Neme R."/>
            <person name="Noguchi H."/>
            <person name="Minakuchi Y."/>
            <person name="Suzuki M."/>
            <person name="Kawai-Toyooka H."/>
            <person name="Smith D.R."/>
            <person name="Sparks H."/>
            <person name="Anderson J."/>
            <person name="Bakaric R."/>
            <person name="Luria V."/>
            <person name="Karger A."/>
            <person name="Kirschner M.W."/>
            <person name="Durand P.M."/>
            <person name="Michod R.E."/>
            <person name="Nozaki H."/>
            <person name="Olson B.J."/>
        </authorList>
    </citation>
    <scope>NUCLEOTIDE SEQUENCE [LARGE SCALE GENOMIC DNA]</scope>
    <source>
        <strain evidence="13">NIES-2863</strain>
    </source>
</reference>
<feature type="transmembrane region" description="Helical" evidence="10">
    <location>
        <begin position="1263"/>
        <end position="1290"/>
    </location>
</feature>
<keyword evidence="8 10" id="KW-0472">Membrane</keyword>
<evidence type="ECO:0000313" key="12">
    <source>
        <dbReference type="EMBL" id="KXZ49969.1"/>
    </source>
</evidence>
<feature type="domain" description="ABC transporter" evidence="11">
    <location>
        <begin position="796"/>
        <end position="1044"/>
    </location>
</feature>
<evidence type="ECO:0000256" key="3">
    <source>
        <dbReference type="ARBA" id="ARBA00022448"/>
    </source>
</evidence>
<comment type="subcellular location">
    <subcellularLocation>
        <location evidence="1">Membrane</location>
        <topology evidence="1">Multi-pass membrane protein</topology>
    </subcellularLocation>
</comment>
<accession>A0A150GJH7</accession>
<dbReference type="InterPro" id="IPR013525">
    <property type="entry name" value="ABC2_TM"/>
</dbReference>
<dbReference type="SMART" id="SM00382">
    <property type="entry name" value="AAA"/>
    <property type="match status" value="2"/>
</dbReference>
<dbReference type="GO" id="GO:0071944">
    <property type="term" value="C:cell periphery"/>
    <property type="evidence" value="ECO:0007669"/>
    <property type="project" value="UniProtKB-ARBA"/>
</dbReference>
<dbReference type="SUPFAM" id="SSF52540">
    <property type="entry name" value="P-loop containing nucleoside triphosphate hydrolases"/>
    <property type="match status" value="2"/>
</dbReference>
<organism evidence="12 13">
    <name type="scientific">Gonium pectorale</name>
    <name type="common">Green alga</name>
    <dbReference type="NCBI Taxonomy" id="33097"/>
    <lineage>
        <taxon>Eukaryota</taxon>
        <taxon>Viridiplantae</taxon>
        <taxon>Chlorophyta</taxon>
        <taxon>core chlorophytes</taxon>
        <taxon>Chlorophyceae</taxon>
        <taxon>CS clade</taxon>
        <taxon>Chlamydomonadales</taxon>
        <taxon>Volvocaceae</taxon>
        <taxon>Gonium</taxon>
    </lineage>
</organism>
<evidence type="ECO:0000256" key="5">
    <source>
        <dbReference type="ARBA" id="ARBA00022741"/>
    </source>
</evidence>
<dbReference type="PROSITE" id="PS50893">
    <property type="entry name" value="ABC_TRANSPORTER_2"/>
    <property type="match status" value="2"/>
</dbReference>
<dbReference type="GO" id="GO:0005524">
    <property type="term" value="F:ATP binding"/>
    <property type="evidence" value="ECO:0007669"/>
    <property type="project" value="UniProtKB-KW"/>
</dbReference>
<feature type="region of interest" description="Disordered" evidence="9">
    <location>
        <begin position="702"/>
        <end position="721"/>
    </location>
</feature>
<keyword evidence="7 10" id="KW-1133">Transmembrane helix</keyword>
<feature type="transmembrane region" description="Helical" evidence="10">
    <location>
        <begin position="1333"/>
        <end position="1353"/>
    </location>
</feature>
<dbReference type="Pfam" id="PF08370">
    <property type="entry name" value="PDR_assoc"/>
    <property type="match status" value="1"/>
</dbReference>
<dbReference type="GO" id="GO:0016887">
    <property type="term" value="F:ATP hydrolysis activity"/>
    <property type="evidence" value="ECO:0007669"/>
    <property type="project" value="InterPro"/>
</dbReference>
<keyword evidence="6" id="KW-0067">ATP-binding</keyword>
<comment type="caution">
    <text evidence="12">The sequence shown here is derived from an EMBL/GenBank/DDBJ whole genome shotgun (WGS) entry which is preliminary data.</text>
</comment>
<dbReference type="Pfam" id="PF00005">
    <property type="entry name" value="ABC_tran"/>
    <property type="match status" value="2"/>
</dbReference>
<feature type="transmembrane region" description="Helical" evidence="10">
    <location>
        <begin position="596"/>
        <end position="617"/>
    </location>
</feature>
<dbReference type="GO" id="GO:0140359">
    <property type="term" value="F:ABC-type transporter activity"/>
    <property type="evidence" value="ECO:0007669"/>
    <property type="project" value="InterPro"/>
</dbReference>
<evidence type="ECO:0000256" key="9">
    <source>
        <dbReference type="SAM" id="MobiDB-lite"/>
    </source>
</evidence>
<dbReference type="OrthoDB" id="66620at2759"/>
<name>A0A150GJH7_GONPE</name>
<feature type="transmembrane region" description="Helical" evidence="10">
    <location>
        <begin position="670"/>
        <end position="696"/>
    </location>
</feature>
<gene>
    <name evidence="12" type="ORF">GPECTOR_18g126</name>
</gene>
<dbReference type="InterPro" id="IPR027417">
    <property type="entry name" value="P-loop_NTPase"/>
</dbReference>
<evidence type="ECO:0000313" key="13">
    <source>
        <dbReference type="Proteomes" id="UP000075714"/>
    </source>
</evidence>
<dbReference type="Gene3D" id="3.40.50.300">
    <property type="entry name" value="P-loop containing nucleotide triphosphate hydrolases"/>
    <property type="match status" value="2"/>
</dbReference>
<dbReference type="EMBL" id="LSYV01000019">
    <property type="protein sequence ID" value="KXZ49969.1"/>
    <property type="molecule type" value="Genomic_DNA"/>
</dbReference>
<evidence type="ECO:0000256" key="2">
    <source>
        <dbReference type="ARBA" id="ARBA00006012"/>
    </source>
</evidence>
<feature type="transmembrane region" description="Helical" evidence="10">
    <location>
        <begin position="486"/>
        <end position="506"/>
    </location>
</feature>
<feature type="region of interest" description="Disordered" evidence="9">
    <location>
        <begin position="1"/>
        <end position="29"/>
    </location>
</feature>
<sequence length="1444" mass="154313">MAEDPPKPLSRMGAKALSKHALDQVTDGERDNEKLLRKLNSRMERVGLTFPGVEVRWDHLVVEAVPPKRPLKAVAAAAAASQKLEPSAAAAAAGKNPNSKRPVILDAGSGVLPPGRMCLLLGPPGAGRTTLLRALSGQLVPPSAYKSSKEGAKNGQLVAEDGGLRVRGMVSYNGLPTHGSHFQAGMYDLLAEREAAAGITPDDADLEAMVQLARGPHADLLIVEIFARMLGIDHVMDTAVGNEMLKGISGGQKRRVTCGEMAVGLSHVLMLDEITNGLDASSALAIVKALRNMCEYANTTIVVTLLQPSPEVVACFHDVMLMSAGRIAFHGPTHHLLPFFASLGLAPLRQQTLADFAQEVLASPADQLRYRVTAPGSTGAVAAWATRRKWLSPKRAFDASETGAQLAARLAAPPYSHSLQDIVLPTAKYGSTAGAMWAAVLRREAVLALRNPQFFVAGIMQVVLTAFLLSTAFVRMSKSDFNDANLFMSAVFFSLMTMFFAGFNHAPIYCGRLPVFYKQRNSRFLTPASYAVSSVLLRMPELLVQVVAFSIMVYFSIGFTEDAGRFFLFFLNLLLAGINSVTSFQMIGAISRNDVITQGLGACVLMVNVLVSGFPIARTSIPGWWIWGYWISPMAWSLRAMLVPELTSADWAGAGEEALRARGFHTEWKWVWAGIAYLAGQSLLQLAAQVVALTVLGPVRGSRGSAGHEHHEDDDPARPSVDFPHILLHGSSPAHAAANAPTGADGPGSHLAISLPPTLVAAAPATGADSGSAAPPVGSASVPTAGAELAFVPVVFAFKDVRYSVPHPTEAGKQLQLLNGVSGVFRPGVLTSLMGASGAGKTTLMDVLAGRKTGGKASGLQLVNGQPKRMAAFARSMGYVEQLDVHNPYATVEEALLFSARLRVPSDVLPRPALASFVRRMMDVVELGPLAGATIGAGGPAGGLSTEARKRLTIAVELVANPSIVFMDEPTSGLDARAAAVVMRAVRNTVETGRTVVCTLHQPNRDIMDYFDELLLLKPGGRTIFFGPLGPRQERLIGCLSRLPGATEYEAHMNPANWMLEVTAPDTEAALGVDFAELWAASPEARAANELVEQYTGTASAAAAASGGGSGNGSIDDGQIVLTPTAGAFDVEAGRPENAAGKAAPLSPSSEAVASAAASPRFAQPPAVQLLALTHRALVSQWRNSGYNLLRFAVTIGLAWVLGSLYWGRGDNRSSVLAIMDIMGVLFAASLFLPLTNMLIVMPVVAADRAVYYRERASGMYRGVVFAAAQALSELPFLFVQSVLYVIIVYTTVHFEYSATKAMWFWLYMFLDLLFFTFLGVGAMNVAPNMPAATAASSLFILTWNLFCGFLIARKDIKPWYLWAYYFNPPTYIIYGCAVSQMGDLVTETIAVGSSTTSVSQYIHDAFSYSYDFRGWIVLIVLGFIVFARALSHLGLTRLNFQKR</sequence>
<feature type="transmembrane region" description="Helical" evidence="10">
    <location>
        <begin position="454"/>
        <end position="474"/>
    </location>
</feature>
<feature type="transmembrane region" description="Helical" evidence="10">
    <location>
        <begin position="1416"/>
        <end position="1436"/>
    </location>
</feature>
<feature type="compositionally biased region" description="Basic and acidic residues" evidence="9">
    <location>
        <begin position="706"/>
        <end position="717"/>
    </location>
</feature>
<evidence type="ECO:0000256" key="8">
    <source>
        <dbReference type="ARBA" id="ARBA00023136"/>
    </source>
</evidence>
<feature type="transmembrane region" description="Helical" evidence="10">
    <location>
        <begin position="566"/>
        <end position="590"/>
    </location>
</feature>
<keyword evidence="3" id="KW-0813">Transport</keyword>